<proteinExistence type="predicted"/>
<keyword evidence="2" id="KW-1185">Reference proteome</keyword>
<evidence type="ECO:0000313" key="2">
    <source>
        <dbReference type="Proteomes" id="UP000001727"/>
    </source>
</evidence>
<accession>B1VF07</accession>
<dbReference type="EMBL" id="AM942444">
    <property type="protein sequence ID" value="CAQ04346.1"/>
    <property type="molecule type" value="Genomic_DNA"/>
</dbReference>
<dbReference type="eggNOG" id="ENOG5033FV7">
    <property type="taxonomic scope" value="Bacteria"/>
</dbReference>
<dbReference type="HOGENOM" id="CLU_1303998_0_0_11"/>
<dbReference type="Proteomes" id="UP000001727">
    <property type="component" value="Chromosome"/>
</dbReference>
<protein>
    <submittedName>
        <fullName evidence="1">Uncharacterized protein</fullName>
    </submittedName>
</protein>
<dbReference type="AlphaFoldDB" id="B1VF07"/>
<dbReference type="CDD" id="cd18703">
    <property type="entry name" value="PIN_VapC-like"/>
    <property type="match status" value="1"/>
</dbReference>
<reference evidence="1 2" key="1">
    <citation type="journal article" date="2008" name="J. Biotechnol.">
        <title>The lifestyle of Corynebacterium urealyticum derived from its complete genome sequence established by pyrosequencing.</title>
        <authorList>
            <person name="Tauch A."/>
            <person name="Trost E."/>
            <person name="Tilker A."/>
            <person name="Ludewig U."/>
            <person name="Schneiker S."/>
            <person name="Goesmann A."/>
            <person name="Arnold W."/>
            <person name="Bekel T."/>
            <person name="Brinkrolf K."/>
            <person name="Brune I."/>
            <person name="Goetker S."/>
            <person name="Kalinowski J."/>
            <person name="Kamp P.-B."/>
            <person name="Lobo F.P."/>
            <person name="Viehoever P."/>
            <person name="Weisshaar B."/>
            <person name="Soriano F."/>
            <person name="Droege M."/>
            <person name="Puehler A."/>
        </authorList>
    </citation>
    <scope>NUCLEOTIDE SEQUENCE [LARGE SCALE GENOMIC DNA]</scope>
    <source>
        <strain evidence="2">ATCC 43042 / DSM 7109</strain>
    </source>
</reference>
<dbReference type="GeneID" id="60605188"/>
<dbReference type="RefSeq" id="WP_012359639.1">
    <property type="nucleotide sequence ID" value="NC_010545.1"/>
</dbReference>
<dbReference type="KEGG" id="cur:cu0386"/>
<sequence>MKHRPIMDAGPGINFFSTNKERLLFATLGPLAVPEVVREEITRKATQDPRFSAANRVMAKLPDRLLQTLSDDVTPELSVVVSRLTGLPLTERKRHSRDLGELMVIAHAVVAAEQGNDVIVLIDDGGGRRIANQEARRLQRLRANGSSVGSLALISTVTVLKNAVGKEELPDRSSLRKLYARLRSLDDGLKPLEETGLLELDVWG</sequence>
<dbReference type="STRING" id="504474.cu0386"/>
<evidence type="ECO:0000313" key="1">
    <source>
        <dbReference type="EMBL" id="CAQ04346.1"/>
    </source>
</evidence>
<name>B1VF07_CORU7</name>
<organism evidence="1 2">
    <name type="scientific">Corynebacterium urealyticum (strain ATCC 43042 / DSM 7109)</name>
    <dbReference type="NCBI Taxonomy" id="504474"/>
    <lineage>
        <taxon>Bacteria</taxon>
        <taxon>Bacillati</taxon>
        <taxon>Actinomycetota</taxon>
        <taxon>Actinomycetes</taxon>
        <taxon>Mycobacteriales</taxon>
        <taxon>Corynebacteriaceae</taxon>
        <taxon>Corynebacterium</taxon>
    </lineage>
</organism>
<gene>
    <name evidence="1" type="ordered locus">cu0386</name>
</gene>